<evidence type="ECO:0000313" key="1">
    <source>
        <dbReference type="EMBL" id="KAK3939974.1"/>
    </source>
</evidence>
<dbReference type="AlphaFoldDB" id="A0AAN6N7Q8"/>
<protein>
    <submittedName>
        <fullName evidence="1">Uncharacterized protein</fullName>
    </submittedName>
</protein>
<comment type="caution">
    <text evidence="1">The sequence shown here is derived from an EMBL/GenBank/DDBJ whole genome shotgun (WGS) entry which is preliminary data.</text>
</comment>
<accession>A0AAN6N7Q8</accession>
<dbReference type="Proteomes" id="UP001303473">
    <property type="component" value="Unassembled WGS sequence"/>
</dbReference>
<evidence type="ECO:0000313" key="2">
    <source>
        <dbReference type="Proteomes" id="UP001303473"/>
    </source>
</evidence>
<keyword evidence="2" id="KW-1185">Reference proteome</keyword>
<reference evidence="2" key="1">
    <citation type="journal article" date="2023" name="Mol. Phylogenet. Evol.">
        <title>Genome-scale phylogeny and comparative genomics of the fungal order Sordariales.</title>
        <authorList>
            <person name="Hensen N."/>
            <person name="Bonometti L."/>
            <person name="Westerberg I."/>
            <person name="Brannstrom I.O."/>
            <person name="Guillou S."/>
            <person name="Cros-Aarteil S."/>
            <person name="Calhoun S."/>
            <person name="Haridas S."/>
            <person name="Kuo A."/>
            <person name="Mondo S."/>
            <person name="Pangilinan J."/>
            <person name="Riley R."/>
            <person name="LaButti K."/>
            <person name="Andreopoulos B."/>
            <person name="Lipzen A."/>
            <person name="Chen C."/>
            <person name="Yan M."/>
            <person name="Daum C."/>
            <person name="Ng V."/>
            <person name="Clum A."/>
            <person name="Steindorff A."/>
            <person name="Ohm R.A."/>
            <person name="Martin F."/>
            <person name="Silar P."/>
            <person name="Natvig D.O."/>
            <person name="Lalanne C."/>
            <person name="Gautier V."/>
            <person name="Ament-Velasquez S.L."/>
            <person name="Kruys A."/>
            <person name="Hutchinson M.I."/>
            <person name="Powell A.J."/>
            <person name="Barry K."/>
            <person name="Miller A.N."/>
            <person name="Grigoriev I.V."/>
            <person name="Debuchy R."/>
            <person name="Gladieux P."/>
            <person name="Hiltunen Thoren M."/>
            <person name="Johannesson H."/>
        </authorList>
    </citation>
    <scope>NUCLEOTIDE SEQUENCE [LARGE SCALE GENOMIC DNA]</scope>
    <source>
        <strain evidence="2">CBS 340.73</strain>
    </source>
</reference>
<gene>
    <name evidence="1" type="ORF">QBC46DRAFT_436246</name>
</gene>
<proteinExistence type="predicted"/>
<dbReference type="EMBL" id="MU853802">
    <property type="protein sequence ID" value="KAK3939974.1"/>
    <property type="molecule type" value="Genomic_DNA"/>
</dbReference>
<name>A0AAN6N7Q8_9PEZI</name>
<organism evidence="1 2">
    <name type="scientific">Diplogelasinospora grovesii</name>
    <dbReference type="NCBI Taxonomy" id="303347"/>
    <lineage>
        <taxon>Eukaryota</taxon>
        <taxon>Fungi</taxon>
        <taxon>Dikarya</taxon>
        <taxon>Ascomycota</taxon>
        <taxon>Pezizomycotina</taxon>
        <taxon>Sordariomycetes</taxon>
        <taxon>Sordariomycetidae</taxon>
        <taxon>Sordariales</taxon>
        <taxon>Diplogelasinosporaceae</taxon>
        <taxon>Diplogelasinospora</taxon>
    </lineage>
</organism>
<sequence>MLSWSWANTLEKVKHVWPANATVQAKVIDYQAQTNPPWSSLNRGYIIIRGAFAALEPVGGPLSSWTDDIEVNVRAGGDYITKLRIRYFLDYDYGYDDPGGSRLPVIYGLKITRRVALLLTHHYPGSDKMERVGLMIIAKPDAHKWGTDIGQREVTIF</sequence>